<evidence type="ECO:0000313" key="2">
    <source>
        <dbReference type="EMBL" id="SAK53805.1"/>
    </source>
</evidence>
<evidence type="ECO:0000313" key="3">
    <source>
        <dbReference type="Proteomes" id="UP000071859"/>
    </source>
</evidence>
<dbReference type="RefSeq" id="WP_062603399.1">
    <property type="nucleotide sequence ID" value="NZ_FCOX02000004.1"/>
</dbReference>
<reference evidence="2" key="1">
    <citation type="submission" date="2016-01" db="EMBL/GenBank/DDBJ databases">
        <authorList>
            <person name="Peeters C."/>
        </authorList>
    </citation>
    <scope>NUCLEOTIDE SEQUENCE</scope>
    <source>
        <strain evidence="2">LMG 29321</strain>
    </source>
</reference>
<evidence type="ECO:0000256" key="1">
    <source>
        <dbReference type="SAM" id="MobiDB-lite"/>
    </source>
</evidence>
<proteinExistence type="predicted"/>
<protein>
    <submittedName>
        <fullName evidence="2">Uncharacterized protein</fullName>
    </submittedName>
</protein>
<name>A0A158A7X9_9BURK</name>
<dbReference type="EMBL" id="FCOX02000004">
    <property type="protein sequence ID" value="SAK53805.1"/>
    <property type="molecule type" value="Genomic_DNA"/>
</dbReference>
<sequence>MSRRPFVVQVQEGHPVDTLTLCLIVDRMSIGQYARVGKLFGAEIGPNLEDDEPINLDDMPLFDHGQ</sequence>
<accession>A0A158A7X9</accession>
<comment type="caution">
    <text evidence="2">The sequence shown here is derived from an EMBL/GenBank/DDBJ whole genome shotgun (WGS) entry which is preliminary data.</text>
</comment>
<dbReference type="AlphaFoldDB" id="A0A158A7X9"/>
<gene>
    <name evidence="2" type="ORF">AWB78_01362</name>
</gene>
<dbReference type="Proteomes" id="UP000071859">
    <property type="component" value="Unassembled WGS sequence"/>
</dbReference>
<keyword evidence="3" id="KW-1185">Reference proteome</keyword>
<feature type="region of interest" description="Disordered" evidence="1">
    <location>
        <begin position="47"/>
        <end position="66"/>
    </location>
</feature>
<organism evidence="2 3">
    <name type="scientific">Caballeronia calidae</name>
    <dbReference type="NCBI Taxonomy" id="1777139"/>
    <lineage>
        <taxon>Bacteria</taxon>
        <taxon>Pseudomonadati</taxon>
        <taxon>Pseudomonadota</taxon>
        <taxon>Betaproteobacteria</taxon>
        <taxon>Burkholderiales</taxon>
        <taxon>Burkholderiaceae</taxon>
        <taxon>Caballeronia</taxon>
    </lineage>
</organism>